<proteinExistence type="predicted"/>
<gene>
    <name evidence="2" type="ORF">E5983_09535</name>
</gene>
<dbReference type="AlphaFoldDB" id="A0A7X3G9Z3"/>
<feature type="domain" description="Transposase IS204/IS1001/IS1096/IS1165 DDE" evidence="1">
    <location>
        <begin position="1"/>
        <end position="59"/>
    </location>
</feature>
<dbReference type="Pfam" id="PF01610">
    <property type="entry name" value="DDE_Tnp_ISL3"/>
    <property type="match status" value="1"/>
</dbReference>
<dbReference type="EMBL" id="WSRS01000220">
    <property type="protein sequence ID" value="MVX59850.1"/>
    <property type="molecule type" value="Genomic_DNA"/>
</dbReference>
<name>A0A7X3G9Z3_9STRE</name>
<accession>A0A7X3G9Z3</accession>
<dbReference type="InterPro" id="IPR002560">
    <property type="entry name" value="Transposase_DDE"/>
</dbReference>
<feature type="non-terminal residue" evidence="2">
    <location>
        <position position="1"/>
    </location>
</feature>
<sequence length="112" mass="13461">DRFHIVQHLTNAFKMIRIQEMNKLNRHSGEEAKKYRRLKRFWRLSQKDYSCLSSESKYYPLFDRYISAQDIALELANYSPVLGSLSSCVESLKTDSFRLLLFSFLIRVLRWF</sequence>
<comment type="caution">
    <text evidence="2">The sequence shown here is derived from an EMBL/GenBank/DDBJ whole genome shotgun (WGS) entry which is preliminary data.</text>
</comment>
<evidence type="ECO:0000313" key="3">
    <source>
        <dbReference type="Proteomes" id="UP000461595"/>
    </source>
</evidence>
<evidence type="ECO:0000259" key="1">
    <source>
        <dbReference type="Pfam" id="PF01610"/>
    </source>
</evidence>
<reference evidence="2 3" key="1">
    <citation type="submission" date="2019-12" db="EMBL/GenBank/DDBJ databases">
        <title>Microbes associate with the intestines of laboratory mice.</title>
        <authorList>
            <person name="Navarre W."/>
            <person name="Wong E."/>
        </authorList>
    </citation>
    <scope>NUCLEOTIDE SEQUENCE [LARGE SCALE GENOMIC DNA]</scope>
    <source>
        <strain evidence="2 3">NM51_B2-22</strain>
    </source>
</reference>
<dbReference type="OrthoDB" id="6197054at2"/>
<evidence type="ECO:0000313" key="2">
    <source>
        <dbReference type="EMBL" id="MVX59850.1"/>
    </source>
</evidence>
<dbReference type="Proteomes" id="UP000461595">
    <property type="component" value="Unassembled WGS sequence"/>
</dbReference>
<protein>
    <recommendedName>
        <fullName evidence="1">Transposase IS204/IS1001/IS1096/IS1165 DDE domain-containing protein</fullName>
    </recommendedName>
</protein>
<organism evidence="2 3">
    <name type="scientific">Streptococcus danieliae</name>
    <dbReference type="NCBI Taxonomy" id="747656"/>
    <lineage>
        <taxon>Bacteria</taxon>
        <taxon>Bacillati</taxon>
        <taxon>Bacillota</taxon>
        <taxon>Bacilli</taxon>
        <taxon>Lactobacillales</taxon>
        <taxon>Streptococcaceae</taxon>
        <taxon>Streptococcus</taxon>
    </lineage>
</organism>